<protein>
    <recommendedName>
        <fullName evidence="10">Acetyl-coenzyme A transporter 1</fullName>
    </recommendedName>
</protein>
<feature type="transmembrane region" description="Helical" evidence="6">
    <location>
        <begin position="581"/>
        <end position="604"/>
    </location>
</feature>
<evidence type="ECO:0000256" key="4">
    <source>
        <dbReference type="ARBA" id="ARBA00023136"/>
    </source>
</evidence>
<organism evidence="8 9">
    <name type="scientific">Odynerus spinipes</name>
    <dbReference type="NCBI Taxonomy" id="1348599"/>
    <lineage>
        <taxon>Eukaryota</taxon>
        <taxon>Metazoa</taxon>
        <taxon>Ecdysozoa</taxon>
        <taxon>Arthropoda</taxon>
        <taxon>Hexapoda</taxon>
        <taxon>Insecta</taxon>
        <taxon>Pterygota</taxon>
        <taxon>Neoptera</taxon>
        <taxon>Endopterygota</taxon>
        <taxon>Hymenoptera</taxon>
        <taxon>Apocrita</taxon>
        <taxon>Aculeata</taxon>
        <taxon>Vespoidea</taxon>
        <taxon>Vespidae</taxon>
        <taxon>Eumeninae</taxon>
        <taxon>Odynerus</taxon>
    </lineage>
</organism>
<evidence type="ECO:0000256" key="3">
    <source>
        <dbReference type="ARBA" id="ARBA00022989"/>
    </source>
</evidence>
<dbReference type="GO" id="GO:0008521">
    <property type="term" value="F:acetyl-CoA transmembrane transporter activity"/>
    <property type="evidence" value="ECO:0007669"/>
    <property type="project" value="InterPro"/>
</dbReference>
<feature type="transmembrane region" description="Helical" evidence="6">
    <location>
        <begin position="552"/>
        <end position="569"/>
    </location>
</feature>
<dbReference type="InterPro" id="IPR004752">
    <property type="entry name" value="AmpG_permease/AT-1"/>
</dbReference>
<feature type="transmembrane region" description="Helical" evidence="6">
    <location>
        <begin position="788"/>
        <end position="806"/>
    </location>
</feature>
<proteinExistence type="predicted"/>
<name>A0AAD9RP59_9HYME</name>
<comment type="caution">
    <text evidence="8">The sequence shown here is derived from an EMBL/GenBank/DDBJ whole genome shotgun (WGS) entry which is preliminary data.</text>
</comment>
<keyword evidence="7" id="KW-0732">Signal</keyword>
<feature type="region of interest" description="Disordered" evidence="5">
    <location>
        <begin position="48"/>
        <end position="150"/>
    </location>
</feature>
<accession>A0AAD9RP59</accession>
<dbReference type="PANTHER" id="PTHR12778:SF9">
    <property type="entry name" value="ACETYL-COENZYME A TRANSPORTER 1"/>
    <property type="match status" value="1"/>
</dbReference>
<keyword evidence="4 6" id="KW-0472">Membrane</keyword>
<evidence type="ECO:0000256" key="7">
    <source>
        <dbReference type="SAM" id="SignalP"/>
    </source>
</evidence>
<dbReference type="GO" id="GO:0016020">
    <property type="term" value="C:membrane"/>
    <property type="evidence" value="ECO:0007669"/>
    <property type="project" value="UniProtKB-SubCell"/>
</dbReference>
<feature type="transmembrane region" description="Helical" evidence="6">
    <location>
        <begin position="257"/>
        <end position="279"/>
    </location>
</feature>
<evidence type="ECO:0000256" key="2">
    <source>
        <dbReference type="ARBA" id="ARBA00022692"/>
    </source>
</evidence>
<dbReference type="InterPro" id="IPR036259">
    <property type="entry name" value="MFS_trans_sf"/>
</dbReference>
<feature type="transmembrane region" description="Helical" evidence="6">
    <location>
        <begin position="812"/>
        <end position="840"/>
    </location>
</feature>
<evidence type="ECO:0000256" key="5">
    <source>
        <dbReference type="SAM" id="MobiDB-lite"/>
    </source>
</evidence>
<dbReference type="InterPro" id="IPR024371">
    <property type="entry name" value="AcetylCoA_trans_1-like"/>
</dbReference>
<comment type="subcellular location">
    <subcellularLocation>
        <location evidence="1">Membrane</location>
        <topology evidence="1">Multi-pass membrane protein</topology>
    </subcellularLocation>
</comment>
<keyword evidence="3 6" id="KW-1133">Transmembrane helix</keyword>
<feature type="signal peptide" evidence="7">
    <location>
        <begin position="1"/>
        <end position="18"/>
    </location>
</feature>
<gene>
    <name evidence="8" type="ORF">KPH14_009370</name>
</gene>
<dbReference type="PANTHER" id="PTHR12778">
    <property type="entry name" value="SOLUTE CARRIER FAMILY 33 ACETYL-COA TRANSPORTER -RELATED"/>
    <property type="match status" value="1"/>
</dbReference>
<keyword evidence="9" id="KW-1185">Reference proteome</keyword>
<dbReference type="Gene3D" id="1.20.1250.20">
    <property type="entry name" value="MFS general substrate transporter like domains"/>
    <property type="match status" value="1"/>
</dbReference>
<feature type="transmembrane region" description="Helical" evidence="6">
    <location>
        <begin position="522"/>
        <end position="540"/>
    </location>
</feature>
<evidence type="ECO:0000256" key="6">
    <source>
        <dbReference type="SAM" id="Phobius"/>
    </source>
</evidence>
<evidence type="ECO:0000313" key="9">
    <source>
        <dbReference type="Proteomes" id="UP001258017"/>
    </source>
</evidence>
<dbReference type="EMBL" id="JAIFRP010000030">
    <property type="protein sequence ID" value="KAK2583380.1"/>
    <property type="molecule type" value="Genomic_DNA"/>
</dbReference>
<evidence type="ECO:0008006" key="10">
    <source>
        <dbReference type="Google" id="ProtNLM"/>
    </source>
</evidence>
<reference evidence="8" key="1">
    <citation type="submission" date="2021-08" db="EMBL/GenBank/DDBJ databases">
        <authorList>
            <person name="Misof B."/>
            <person name="Oliver O."/>
            <person name="Podsiadlowski L."/>
            <person name="Donath A."/>
            <person name="Peters R."/>
            <person name="Mayer C."/>
            <person name="Rust J."/>
            <person name="Gunkel S."/>
            <person name="Lesny P."/>
            <person name="Martin S."/>
            <person name="Oeyen J.P."/>
            <person name="Petersen M."/>
            <person name="Panagiotis P."/>
            <person name="Wilbrandt J."/>
            <person name="Tanja T."/>
        </authorList>
    </citation>
    <scope>NUCLEOTIDE SEQUENCE</scope>
    <source>
        <strain evidence="8">GBR_01_08_01A</strain>
        <tissue evidence="8">Thorax + abdomen</tissue>
    </source>
</reference>
<feature type="transmembrane region" description="Helical" evidence="6">
    <location>
        <begin position="659"/>
        <end position="680"/>
    </location>
</feature>
<evidence type="ECO:0000256" key="1">
    <source>
        <dbReference type="ARBA" id="ARBA00004141"/>
    </source>
</evidence>
<dbReference type="GO" id="GO:0035348">
    <property type="term" value="P:acetyl-CoA transmembrane transport"/>
    <property type="evidence" value="ECO:0007669"/>
    <property type="project" value="InterPro"/>
</dbReference>
<sequence>MAPRCFFIFFIVLGVCRSLPEGSEYPSTSEFSKKQLTEDRLLANIVRARNSSKSSQAKDNENDSEDRNADKRARTLIRGPPSSESRGSNCCGTRQGSGSLSRPDYDKILTEGGRYPPSYGDRNVDRHGWQVPTRPTGSNIGGGRPTSGSYGGSYGGSGVYGGTYAGDRFGSRPGYGGESPNRPGGPSYGSGGTGGYGYGNGGYGGYGGTRPGIGYGITGTLEDGDDFNPNEPDIPENGVHPHYPGNIQTQKAVALKALAGVALIGAAAALATNPVLLPIGIVSGRRKRSEITSENNEIMDYVLQMITKNLSRTNNDRSYNDKKIVPPKCVARLTCEIRKDYMADLTENTGERYDDKYAQIQFNNLIQSNVLNTASIDDSIKELIKMALARHTEVPIHPPERVVSGCSGCYVSLKEIKIFHRHVKDFLLSVVQLNYFPIATMGTNLRRKMEKNDAIEEGIAERNHVHDKADIRGDEKNIAILFFLYLLQGIPLGLCGSIPMLLQNRGVSYRQQAEFSFVQWPFSLKLFWAPIVDSVFYQKFGRRKTWLIPTQYLMGIFMLVLSGHVEHWLGKEHEKPNIEMLTVLFFALNVLAATQDIVVDGWALTMLKRSNVAYASTCNSVGQNAGYFIGYVLFMALESAEFCNGYLRSVPSKEGMLTLPGFLYFWGWTFIVTTTFIALFKGENKEKTDKDVELNTNIKHAYKLLWDIVKLPSIKTTIIFLLTAKIGFSACDAVTGLKLVEAGVPKEKFALMAVPMIPLQILLPLAISKYTVGPRPMDIYIKAMPYRLGFGIIAACLVWITPYLITNGQVPMYYFIIIIVLYFIHQISASCMFVASMAFFAKISDPAVGGTYMTLLNTLSNLGANWPATAALWFVDPLTFRQCSTDVTNDCSTLAERELCASTNNGTCIMRLDGYYIESILCLIIGFSWLRWGRRKVDFFHARPISAWKISLSRQNR</sequence>
<feature type="compositionally biased region" description="Basic and acidic residues" evidence="5">
    <location>
        <begin position="56"/>
        <end position="73"/>
    </location>
</feature>
<dbReference type="SUPFAM" id="SSF103473">
    <property type="entry name" value="MFS general substrate transporter"/>
    <property type="match status" value="1"/>
</dbReference>
<feature type="compositionally biased region" description="Gly residues" evidence="5">
    <location>
        <begin position="139"/>
        <end position="150"/>
    </location>
</feature>
<feature type="transmembrane region" description="Helical" evidence="6">
    <location>
        <begin position="478"/>
        <end position="502"/>
    </location>
</feature>
<keyword evidence="2 6" id="KW-0812">Transmembrane</keyword>
<feature type="transmembrane region" description="Helical" evidence="6">
    <location>
        <begin position="915"/>
        <end position="933"/>
    </location>
</feature>
<reference evidence="8" key="2">
    <citation type="journal article" date="2023" name="Commun. Biol.">
        <title>Intrasexual cuticular hydrocarbon dimorphism in a wasp sheds light on hydrocarbon biosynthesis genes in Hymenoptera.</title>
        <authorList>
            <person name="Moris V.C."/>
            <person name="Podsiadlowski L."/>
            <person name="Martin S."/>
            <person name="Oeyen J.P."/>
            <person name="Donath A."/>
            <person name="Petersen M."/>
            <person name="Wilbrandt J."/>
            <person name="Misof B."/>
            <person name="Liedtke D."/>
            <person name="Thamm M."/>
            <person name="Scheiner R."/>
            <person name="Schmitt T."/>
            <person name="Niehuis O."/>
        </authorList>
    </citation>
    <scope>NUCLEOTIDE SEQUENCE</scope>
    <source>
        <strain evidence="8">GBR_01_08_01A</strain>
    </source>
</reference>
<feature type="transmembrane region" description="Helical" evidence="6">
    <location>
        <begin position="625"/>
        <end position="647"/>
    </location>
</feature>
<dbReference type="AlphaFoldDB" id="A0AAD9RP59"/>
<evidence type="ECO:0000313" key="8">
    <source>
        <dbReference type="EMBL" id="KAK2583380.1"/>
    </source>
</evidence>
<feature type="compositionally biased region" description="Polar residues" evidence="5">
    <location>
        <begin position="82"/>
        <end position="100"/>
    </location>
</feature>
<feature type="transmembrane region" description="Helical" evidence="6">
    <location>
        <begin position="749"/>
        <end position="767"/>
    </location>
</feature>
<feature type="chain" id="PRO_5041967984" description="Acetyl-coenzyme A transporter 1" evidence="7">
    <location>
        <begin position="19"/>
        <end position="957"/>
    </location>
</feature>
<dbReference type="Pfam" id="PF13000">
    <property type="entry name" value="Acatn"/>
    <property type="match status" value="2"/>
</dbReference>
<dbReference type="Proteomes" id="UP001258017">
    <property type="component" value="Unassembled WGS sequence"/>
</dbReference>